<proteinExistence type="predicted"/>
<evidence type="ECO:0000313" key="3">
    <source>
        <dbReference type="Proteomes" id="UP000469011"/>
    </source>
</evidence>
<sequence>MSLVLGLDSGGTKTLAALADESGRVVSLIGRASLDPSAGDGWKSTLAKLLKDIPELPSVRSAVFGLPFHGEIDAISAEQIRVARDLMPIDPVVDNDVRIAFDGAFAGEAGALILAGTGSMAWASLAGPGDPHVRVGGWGDAFGDEGSAYWIGREALAATSRELDGRSPTTGFSQAVLCRLGVTPSGLLAWCYGMASRRGAFASLAVLVSELADVGDTTARTILDEAATDLADALIAAWRQAAGERPLRWSCAGGATASSFLMQCLRQRVGCEPARRRLPPIGGALLRAAVDAGWAVGPAFLKRLDRSLSEFPTSTEIDNQEA</sequence>
<dbReference type="PANTHER" id="PTHR43190:SF3">
    <property type="entry name" value="N-ACETYL-D-GLUCOSAMINE KINASE"/>
    <property type="match status" value="1"/>
</dbReference>
<protein>
    <submittedName>
        <fullName evidence="2">ATPase</fullName>
    </submittedName>
</protein>
<dbReference type="RefSeq" id="WP_163464945.1">
    <property type="nucleotide sequence ID" value="NZ_JAAAMG010000017.1"/>
</dbReference>
<organism evidence="2 3">
    <name type="scientific">Jiella pacifica</name>
    <dbReference type="NCBI Taxonomy" id="2696469"/>
    <lineage>
        <taxon>Bacteria</taxon>
        <taxon>Pseudomonadati</taxon>
        <taxon>Pseudomonadota</taxon>
        <taxon>Alphaproteobacteria</taxon>
        <taxon>Hyphomicrobiales</taxon>
        <taxon>Aurantimonadaceae</taxon>
        <taxon>Jiella</taxon>
    </lineage>
</organism>
<gene>
    <name evidence="2" type="ORF">GTK09_18645</name>
</gene>
<dbReference type="Pfam" id="PF01869">
    <property type="entry name" value="BcrAD_BadFG"/>
    <property type="match status" value="1"/>
</dbReference>
<dbReference type="PANTHER" id="PTHR43190">
    <property type="entry name" value="N-ACETYL-D-GLUCOSAMINE KINASE"/>
    <property type="match status" value="1"/>
</dbReference>
<dbReference type="Proteomes" id="UP000469011">
    <property type="component" value="Unassembled WGS sequence"/>
</dbReference>
<name>A0A6N9T4Z4_9HYPH</name>
<dbReference type="EMBL" id="JAAAMG010000017">
    <property type="protein sequence ID" value="NDW06443.1"/>
    <property type="molecule type" value="Genomic_DNA"/>
</dbReference>
<evidence type="ECO:0000259" key="1">
    <source>
        <dbReference type="Pfam" id="PF01869"/>
    </source>
</evidence>
<comment type="caution">
    <text evidence="2">The sequence shown here is derived from an EMBL/GenBank/DDBJ whole genome shotgun (WGS) entry which is preliminary data.</text>
</comment>
<feature type="domain" description="ATPase BadF/BadG/BcrA/BcrD type" evidence="1">
    <location>
        <begin position="5"/>
        <end position="268"/>
    </location>
</feature>
<dbReference type="InterPro" id="IPR043129">
    <property type="entry name" value="ATPase_NBD"/>
</dbReference>
<dbReference type="SUPFAM" id="SSF53067">
    <property type="entry name" value="Actin-like ATPase domain"/>
    <property type="match status" value="2"/>
</dbReference>
<dbReference type="AlphaFoldDB" id="A0A6N9T4Z4"/>
<evidence type="ECO:0000313" key="2">
    <source>
        <dbReference type="EMBL" id="NDW06443.1"/>
    </source>
</evidence>
<dbReference type="CDD" id="cd24007">
    <property type="entry name" value="ASKHA_NBD_eukNAGK-like"/>
    <property type="match status" value="1"/>
</dbReference>
<dbReference type="InterPro" id="IPR002731">
    <property type="entry name" value="ATPase_BadF"/>
</dbReference>
<reference evidence="2 3" key="1">
    <citation type="submission" date="2020-01" db="EMBL/GenBank/DDBJ databases">
        <title>Jiella pacifica sp. nov.</title>
        <authorList>
            <person name="Xue Z."/>
            <person name="Zhu S."/>
            <person name="Chen J."/>
            <person name="Yang J."/>
        </authorList>
    </citation>
    <scope>NUCLEOTIDE SEQUENCE [LARGE SCALE GENOMIC DNA]</scope>
    <source>
        <strain evidence="2 3">40Bstr34</strain>
    </source>
</reference>
<keyword evidence="3" id="KW-1185">Reference proteome</keyword>
<accession>A0A6N9T4Z4</accession>
<dbReference type="InterPro" id="IPR052519">
    <property type="entry name" value="Euk-type_GlcNAc_Kinase"/>
</dbReference>
<dbReference type="Gene3D" id="3.30.420.40">
    <property type="match status" value="2"/>
</dbReference>